<dbReference type="GO" id="GO:0032355">
    <property type="term" value="P:response to estradiol"/>
    <property type="evidence" value="ECO:0007669"/>
    <property type="project" value="TreeGrafter"/>
</dbReference>
<comment type="caution">
    <text evidence="9">The sequence shown here is derived from an EMBL/GenBank/DDBJ whole genome shotgun (WGS) entry which is preliminary data.</text>
</comment>
<comment type="caution">
    <text evidence="6">Lacks conserved residue(s) required for the propagation of feature annotation.</text>
</comment>
<dbReference type="SUPFAM" id="SSF48431">
    <property type="entry name" value="Lipovitellin-phosvitin complex, superhelical domain"/>
    <property type="match status" value="1"/>
</dbReference>
<dbReference type="GO" id="GO:0071391">
    <property type="term" value="P:cellular response to estrogen stimulus"/>
    <property type="evidence" value="ECO:0007669"/>
    <property type="project" value="TreeGrafter"/>
</dbReference>
<dbReference type="GO" id="GO:0005319">
    <property type="term" value="F:lipid transporter activity"/>
    <property type="evidence" value="ECO:0007669"/>
    <property type="project" value="InterPro"/>
</dbReference>
<dbReference type="InterPro" id="IPR011030">
    <property type="entry name" value="Lipovitellin_superhlx_dom"/>
</dbReference>
<dbReference type="Gene3D" id="2.20.80.10">
    <property type="entry name" value="Lipovitellin-phosvitin complex, chain A, domain 4"/>
    <property type="match status" value="1"/>
</dbReference>
<organism evidence="9 10">
    <name type="scientific">Phrynocephalus forsythii</name>
    <dbReference type="NCBI Taxonomy" id="171643"/>
    <lineage>
        <taxon>Eukaryota</taxon>
        <taxon>Metazoa</taxon>
        <taxon>Chordata</taxon>
        <taxon>Craniata</taxon>
        <taxon>Vertebrata</taxon>
        <taxon>Euteleostomi</taxon>
        <taxon>Lepidosauria</taxon>
        <taxon>Squamata</taxon>
        <taxon>Bifurcata</taxon>
        <taxon>Unidentata</taxon>
        <taxon>Episquamata</taxon>
        <taxon>Toxicofera</taxon>
        <taxon>Iguania</taxon>
        <taxon>Acrodonta</taxon>
        <taxon>Agamidae</taxon>
        <taxon>Agaminae</taxon>
        <taxon>Phrynocephalus</taxon>
    </lineage>
</organism>
<evidence type="ECO:0000313" key="10">
    <source>
        <dbReference type="Proteomes" id="UP001142489"/>
    </source>
</evidence>
<dbReference type="InterPro" id="IPR015255">
    <property type="entry name" value="Vitellinogen_open_b-sht"/>
</dbReference>
<dbReference type="SMART" id="SM00638">
    <property type="entry name" value="LPD_N"/>
    <property type="match status" value="1"/>
</dbReference>
<keyword evidence="3" id="KW-0758">Storage protein</keyword>
<dbReference type="InterPro" id="IPR015819">
    <property type="entry name" value="Lipid_transp_b-sht_shell"/>
</dbReference>
<evidence type="ECO:0000256" key="1">
    <source>
        <dbReference type="ARBA" id="ARBA00022553"/>
    </source>
</evidence>
<dbReference type="Proteomes" id="UP001142489">
    <property type="component" value="Unassembled WGS sequence"/>
</dbReference>
<keyword evidence="4" id="KW-1015">Disulfide bond</keyword>
<evidence type="ECO:0000313" key="9">
    <source>
        <dbReference type="EMBL" id="KAJ7332547.1"/>
    </source>
</evidence>
<dbReference type="EMBL" id="JAPFRF010000005">
    <property type="protein sequence ID" value="KAJ7332547.1"/>
    <property type="molecule type" value="Genomic_DNA"/>
</dbReference>
<dbReference type="InterPro" id="IPR015258">
    <property type="entry name" value="Vitellinogen_b-sht_shell"/>
</dbReference>
<sequence length="1524" mass="173698">MRGIVLALLLTLAGDQKFQNKPVFEDGHAYFFNYEGVIENTMHGDDLGEAAMRMNAKIVIYGQSREHIFRFKSIELEDSVGFHSRQEFHAPPKQPEELTTCLQYSYFFEYDGRIRAVHVPNETPVLCANLVKGALNMLYVTLEKQTTYELQEDGIEGECQTQYVIQEDKSRNVIITRTKNLNNCNKKVVRNLGMSYLNVLPNCTLSERMVQGTTSYVMKLKRLNGRNSQITEVESQQVFQVSPISEADGAGVMRAWQRLSLTDEQTQQVPDVAVKGKGERRTENIHYEFPEDLPQMIINVGEPEARVGEILEELNHLVDIPVEALPKYAELTQQIRRLNLRSLQKLFKNNEEKPRARQALLLGIIYAGNSNTLKFIRDKVVKEELPPHELYWIVPITLHFANPEISKVDETARVAAEIIEKCSTINSFWLQKLVFLAHGTLTFKQCSQVRPCPSKFLEPLHNYLSEAIRENNENKMILGMKAIGNAALPDSLKMIKPLTESSKYSVYIQAVAVQTLMRIGKQNPEVVQRILLPIYMNSSRSIIIRKLACMGLFEINPQPVLVTAIATAALNDSDMDFVSFVYCQLKAWANVRIPAYLHLARACKLALKLMDSVLDRVKYQYSKVVHLSIFNSFHRTGLLGKWFLIDDPRSMFLSNIVFKTEMFFHGVMIQPFEFALHAEGIKEWLWQQNFPFEKYSTHQKIKDTEAKFQDFKHVPLQKPLLSASFRMLGKEHMFFTPDELMHMMKLGGGKLLSAETWQMVYVFFKIIDVQTTQVLNVEVRKIQPCSLGLPFEGYFILTNVISGSLNCARNSHTFPFYFSFQGRGRYFWGINAGCAQYLVEMIAKYRTRATLSLNTTMDKRTKNLKVDIEPFHDRFELGLAGHEAHVVARYPHNEKKAPVLPEAPEIDILDTEFKSRRSENQVRISLCMHASCAKCHYLLILQQRGEYYKPKSEDRCIRLPVYPVKACLETLKKTKDVVSVRRTWLHLLCEAHEFRAVLTTDVAVDKISCEFQQDHEIPRSKREVRPDDDEDEDIYEAKKGGRKEVYMFSFRSVKQQLELVLHAHLHFVCHDKKLYGLDVVIYKGPETVQTTVKDINRPNKPVAFFKASMPSPHKVVTSLTGMLDSRDYRFAMELETGWLDKYPALRWKLDYPRLPPLLTNLTEPIAARIPGVAYMLGFLHKFQRNTPNQIALVMALSGPRTYAVVLRLPNQGTIYAEDCMLPLPIPFSPTVHTSKIWDVPSRILASLNGVCKVEGQTITTFKEETIHVGLVPDCYLDLLQDCTCHKKIMVLMKYANDNSILLNTTIANTEIIFKSLNGQLISIINGTEGRLEKLKGGIEDEGIRMVINKPAESVLVLSAPNVGLHEMTYNGYNVMITVTPKLGIACGACELYGVDSEKLRTPSGSSAKDLMSFAQSWVVSDAQDGVDITDKAARLISAVVKVKIRNLEENPDIEPEGASPGVSKQTTSLRCSERVIKYIPPERFGQITICLVHTPDSYEDILKLPEQQQIAWKKAMQDKLQSLR</sequence>
<dbReference type="Gene3D" id="2.30.230.10">
    <property type="entry name" value="Lipovitellin, beta-sheet shell regions, chain A"/>
    <property type="match status" value="1"/>
</dbReference>
<dbReference type="InterPro" id="IPR015817">
    <property type="entry name" value="Vitellinogen_open_b-sht_sub1"/>
</dbReference>
<dbReference type="Gene3D" id="1.25.10.20">
    <property type="entry name" value="Vitellinogen, superhelical"/>
    <property type="match status" value="1"/>
</dbReference>
<keyword evidence="5" id="KW-0325">Glycoprotein</keyword>
<dbReference type="SUPFAM" id="SSF56968">
    <property type="entry name" value="Lipovitellin-phosvitin complex, beta-sheet shell regions"/>
    <property type="match status" value="3"/>
</dbReference>
<dbReference type="InterPro" id="IPR001747">
    <property type="entry name" value="Vitellogenin_N"/>
</dbReference>
<dbReference type="Pfam" id="PF09172">
    <property type="entry name" value="Vit_open_b-sht"/>
    <property type="match status" value="1"/>
</dbReference>
<dbReference type="GO" id="GO:0045735">
    <property type="term" value="F:nutrient reservoir activity"/>
    <property type="evidence" value="ECO:0007669"/>
    <property type="project" value="UniProtKB-KW"/>
</dbReference>
<dbReference type="InterPro" id="IPR015816">
    <property type="entry name" value="Vitellinogen_b-sht_N"/>
</dbReference>
<dbReference type="PANTHER" id="PTHR23345:SF15">
    <property type="entry name" value="VITELLOGENIN 1-RELATED"/>
    <property type="match status" value="1"/>
</dbReference>
<protein>
    <recommendedName>
        <fullName evidence="8">Vitellogenin domain-containing protein</fullName>
    </recommendedName>
</protein>
<feature type="chain" id="PRO_5040221748" description="Vitellogenin domain-containing protein" evidence="7">
    <location>
        <begin position="16"/>
        <end position="1524"/>
    </location>
</feature>
<dbReference type="OrthoDB" id="5956066at2759"/>
<dbReference type="InterPro" id="IPR050733">
    <property type="entry name" value="Vitellogenin/Apolipophorin"/>
</dbReference>
<evidence type="ECO:0000256" key="5">
    <source>
        <dbReference type="ARBA" id="ARBA00023180"/>
    </source>
</evidence>
<dbReference type="SMART" id="SM01169">
    <property type="entry name" value="DUF1943"/>
    <property type="match status" value="1"/>
</dbReference>
<evidence type="ECO:0000259" key="8">
    <source>
        <dbReference type="PROSITE" id="PS51211"/>
    </source>
</evidence>
<keyword evidence="10" id="KW-1185">Reference proteome</keyword>
<dbReference type="PROSITE" id="PS51211">
    <property type="entry name" value="VITELLOGENIN"/>
    <property type="match status" value="1"/>
</dbReference>
<keyword evidence="2 7" id="KW-0732">Signal</keyword>
<evidence type="ECO:0000256" key="7">
    <source>
        <dbReference type="SAM" id="SignalP"/>
    </source>
</evidence>
<reference evidence="9" key="1">
    <citation type="journal article" date="2023" name="DNA Res.">
        <title>Chromosome-level genome assembly of Phrynocephalus forsythii using third-generation DNA sequencing and Hi-C analysis.</title>
        <authorList>
            <person name="Qi Y."/>
            <person name="Zhao W."/>
            <person name="Zhao Y."/>
            <person name="Niu C."/>
            <person name="Cao S."/>
            <person name="Zhang Y."/>
        </authorList>
    </citation>
    <scope>NUCLEOTIDE SEQUENCE</scope>
    <source>
        <tissue evidence="9">Muscle</tissue>
    </source>
</reference>
<dbReference type="PANTHER" id="PTHR23345">
    <property type="entry name" value="VITELLOGENIN-RELATED"/>
    <property type="match status" value="1"/>
</dbReference>
<keyword evidence="1" id="KW-0597">Phosphoprotein</keyword>
<dbReference type="Gene3D" id="2.20.90.10">
    <property type="entry name" value="Vitellinogen, beta-sheet shell domain"/>
    <property type="match status" value="1"/>
</dbReference>
<dbReference type="SMART" id="SM01170">
    <property type="entry name" value="DUF1944"/>
    <property type="match status" value="1"/>
</dbReference>
<evidence type="ECO:0000256" key="6">
    <source>
        <dbReference type="PROSITE-ProRule" id="PRU00557"/>
    </source>
</evidence>
<evidence type="ECO:0000256" key="2">
    <source>
        <dbReference type="ARBA" id="ARBA00022729"/>
    </source>
</evidence>
<evidence type="ECO:0000256" key="4">
    <source>
        <dbReference type="ARBA" id="ARBA00023157"/>
    </source>
</evidence>
<dbReference type="Gene3D" id="2.20.50.20">
    <property type="entry name" value="Lipovitellin. Chain A, domain 3"/>
    <property type="match status" value="1"/>
</dbReference>
<feature type="signal peptide" evidence="7">
    <location>
        <begin position="1"/>
        <end position="15"/>
    </location>
</feature>
<dbReference type="Pfam" id="PF09175">
    <property type="entry name" value="Vit_b-sht_shell"/>
    <property type="match status" value="1"/>
</dbReference>
<feature type="domain" description="Vitellogenin" evidence="8">
    <location>
        <begin position="24"/>
        <end position="656"/>
    </location>
</feature>
<name>A0A9Q0Y0H5_9SAUR</name>
<dbReference type="InterPro" id="IPR037088">
    <property type="entry name" value="Vitellinogen_b-sht_shell_sf"/>
</dbReference>
<proteinExistence type="predicted"/>
<evidence type="ECO:0000256" key="3">
    <source>
        <dbReference type="ARBA" id="ARBA00022761"/>
    </source>
</evidence>
<accession>A0A9Q0Y0H5</accession>
<dbReference type="Pfam" id="PF01347">
    <property type="entry name" value="Vitellogenin_N"/>
    <property type="match status" value="1"/>
</dbReference>
<gene>
    <name evidence="9" type="ORF">JRQ81_014727</name>
</gene>